<proteinExistence type="inferred from homology"/>
<dbReference type="Pfam" id="PF06280">
    <property type="entry name" value="fn3_5"/>
    <property type="match status" value="1"/>
</dbReference>
<dbReference type="PANTHER" id="PTHR43806">
    <property type="entry name" value="PEPTIDASE S8"/>
    <property type="match status" value="1"/>
</dbReference>
<evidence type="ECO:0000256" key="6">
    <source>
        <dbReference type="PROSITE-ProRule" id="PRU01240"/>
    </source>
</evidence>
<comment type="caution">
    <text evidence="6">Lacks conserved residue(s) required for the propagation of feature annotation.</text>
</comment>
<dbReference type="PROSITE" id="PS00138">
    <property type="entry name" value="SUBTILASE_SER"/>
    <property type="match status" value="1"/>
</dbReference>
<keyword evidence="5" id="KW-0720">Serine protease</keyword>
<dbReference type="Proteomes" id="UP001583177">
    <property type="component" value="Unassembled WGS sequence"/>
</dbReference>
<gene>
    <name evidence="9" type="ORF">Daus18300_006549</name>
</gene>
<keyword evidence="3" id="KW-0732">Signal</keyword>
<dbReference type="InterPro" id="IPR023828">
    <property type="entry name" value="Peptidase_S8_Ser-AS"/>
</dbReference>
<dbReference type="InterPro" id="IPR050131">
    <property type="entry name" value="Peptidase_S8_subtilisin-like"/>
</dbReference>
<sequence>MYDRGIQPVGSALISYEDGGWLVSQHEAGNEITYVFNLTSGPVVAERPSWAGGRLNSFSSWGPTIDARTKPEVVTPGGSIYSTYPGGGWVSFSGTSMASPYAAGLSALVMNAHGTRATRDDAAAFARRRIIAGARSIKRPDGSGTPASIGQQGAGLVDAVKAVLHSTAVDPSYINLNDTDNFQPTHEIEITNSGDEQIIYEISYRTEPTYFSRDTVSGIIDPAPADSTDSGDIAVVQLSATEVTIGPGQTVSVEVTFAEPAASDPADCQSTEAALTFLAATMRGSVCLTWFVGQDWTPANWTWPVVPGENNFYGSFRTTGNGNDFVDANFPIASFPRLARQFFARPTGTFSSGQELADGEYRYLRRSLETFGDPNNIDDWQWDLSPSFTVRRAA</sequence>
<dbReference type="Gene3D" id="3.50.30.30">
    <property type="match status" value="1"/>
</dbReference>
<comment type="caution">
    <text evidence="9">The sequence shown here is derived from an EMBL/GenBank/DDBJ whole genome shotgun (WGS) entry which is preliminary data.</text>
</comment>
<evidence type="ECO:0000259" key="7">
    <source>
        <dbReference type="Pfam" id="PF00082"/>
    </source>
</evidence>
<dbReference type="PROSITE" id="PS51892">
    <property type="entry name" value="SUBTILASE"/>
    <property type="match status" value="1"/>
</dbReference>
<evidence type="ECO:0000256" key="2">
    <source>
        <dbReference type="ARBA" id="ARBA00022670"/>
    </source>
</evidence>
<evidence type="ECO:0000256" key="1">
    <source>
        <dbReference type="ARBA" id="ARBA00011073"/>
    </source>
</evidence>
<evidence type="ECO:0008006" key="11">
    <source>
        <dbReference type="Google" id="ProtNLM"/>
    </source>
</evidence>
<dbReference type="InterPro" id="IPR036852">
    <property type="entry name" value="Peptidase_S8/S53_dom_sf"/>
</dbReference>
<protein>
    <recommendedName>
        <fullName evidence="11">Peptidase S8/S53 domain-containing protein</fullName>
    </recommendedName>
</protein>
<evidence type="ECO:0000313" key="9">
    <source>
        <dbReference type="EMBL" id="KAL1866846.1"/>
    </source>
</evidence>
<comment type="similarity">
    <text evidence="1 6">Belongs to the peptidase S8 family.</text>
</comment>
<evidence type="ECO:0000256" key="3">
    <source>
        <dbReference type="ARBA" id="ARBA00022729"/>
    </source>
</evidence>
<dbReference type="EMBL" id="JAWRVE010000053">
    <property type="protein sequence ID" value="KAL1866846.1"/>
    <property type="molecule type" value="Genomic_DNA"/>
</dbReference>
<feature type="domain" description="Peptidase S8/S53" evidence="7">
    <location>
        <begin position="53"/>
        <end position="126"/>
    </location>
</feature>
<dbReference type="Gene3D" id="3.40.50.200">
    <property type="entry name" value="Peptidase S8/S53 domain"/>
    <property type="match status" value="1"/>
</dbReference>
<evidence type="ECO:0000256" key="4">
    <source>
        <dbReference type="ARBA" id="ARBA00022801"/>
    </source>
</evidence>
<feature type="domain" description="C5a peptidase/Subtilisin-like protease SBT2-like Fn3-like" evidence="8">
    <location>
        <begin position="174"/>
        <end position="264"/>
    </location>
</feature>
<reference evidence="9 10" key="1">
    <citation type="journal article" date="2024" name="IMA Fungus">
        <title>IMA Genome - F19 : A genome assembly and annotation guide to empower mycologists, including annotated draft genome sequences of Ceratocystis pirilliformis, Diaporthe australafricana, Fusarium ophioides, Paecilomyces lecythidis, and Sporothrix stenoceras.</title>
        <authorList>
            <person name="Aylward J."/>
            <person name="Wilson A.M."/>
            <person name="Visagie C.M."/>
            <person name="Spraker J."/>
            <person name="Barnes I."/>
            <person name="Buitendag C."/>
            <person name="Ceriani C."/>
            <person name="Del Mar Angel L."/>
            <person name="du Plessis D."/>
            <person name="Fuchs T."/>
            <person name="Gasser K."/>
            <person name="Kramer D."/>
            <person name="Li W."/>
            <person name="Munsamy K."/>
            <person name="Piso A."/>
            <person name="Price J.L."/>
            <person name="Sonnekus B."/>
            <person name="Thomas C."/>
            <person name="van der Nest A."/>
            <person name="van Dijk A."/>
            <person name="van Heerden A."/>
            <person name="van Vuuren N."/>
            <person name="Yilmaz N."/>
            <person name="Duong T.A."/>
            <person name="van der Merwe N.A."/>
            <person name="Wingfield M.J."/>
            <person name="Wingfield B.D."/>
        </authorList>
    </citation>
    <scope>NUCLEOTIDE SEQUENCE [LARGE SCALE GENOMIC DNA]</scope>
    <source>
        <strain evidence="9 10">CMW 18300</strain>
    </source>
</reference>
<dbReference type="InterPro" id="IPR000209">
    <property type="entry name" value="Peptidase_S8/S53_dom"/>
</dbReference>
<keyword evidence="4" id="KW-0378">Hydrolase</keyword>
<accession>A0ABR3WTS0</accession>
<evidence type="ECO:0000259" key="8">
    <source>
        <dbReference type="Pfam" id="PF06280"/>
    </source>
</evidence>
<name>A0ABR3WTS0_9PEZI</name>
<dbReference type="PANTHER" id="PTHR43806:SF11">
    <property type="entry name" value="CEREVISIN-RELATED"/>
    <property type="match status" value="1"/>
</dbReference>
<dbReference type="InterPro" id="IPR010435">
    <property type="entry name" value="C5a/SBT2-like_Fn3"/>
</dbReference>
<keyword evidence="2" id="KW-0645">Protease</keyword>
<evidence type="ECO:0000256" key="5">
    <source>
        <dbReference type="ARBA" id="ARBA00022825"/>
    </source>
</evidence>
<dbReference type="Pfam" id="PF00082">
    <property type="entry name" value="Peptidase_S8"/>
    <property type="match status" value="1"/>
</dbReference>
<organism evidence="9 10">
    <name type="scientific">Diaporthe australafricana</name>
    <dbReference type="NCBI Taxonomy" id="127596"/>
    <lineage>
        <taxon>Eukaryota</taxon>
        <taxon>Fungi</taxon>
        <taxon>Dikarya</taxon>
        <taxon>Ascomycota</taxon>
        <taxon>Pezizomycotina</taxon>
        <taxon>Sordariomycetes</taxon>
        <taxon>Sordariomycetidae</taxon>
        <taxon>Diaporthales</taxon>
        <taxon>Diaporthaceae</taxon>
        <taxon>Diaporthe</taxon>
    </lineage>
</organism>
<evidence type="ECO:0000313" key="10">
    <source>
        <dbReference type="Proteomes" id="UP001583177"/>
    </source>
</evidence>
<dbReference type="SUPFAM" id="SSF52743">
    <property type="entry name" value="Subtilisin-like"/>
    <property type="match status" value="1"/>
</dbReference>
<keyword evidence="10" id="KW-1185">Reference proteome</keyword>